<sequence>MVLTADERFWPDTGAVLFLGEWCKLYSRRAVWQAMDAATVPHPWHDFSRFSQDYAYLRGLYDRLLPALAECLNRLHACQHDVRYWQILVGPWLATFLHVAFERWTVLSTALTKWNVSDVAAGSFESLDHVPRHMNDFHDRVAGDAWNGFLFSSMLRYLSGAQKRMQQNLAPDTVCAQSMPPSRRGAFALNLVKFVGRMLGRRQDHFMISTYVPLERLVGIQLCLGQFPTRWQSPTSPVVAPEEGWRGWQVSFAAENQFEGFLVSMFHQQLPTVFCEGYAALQSVVQQMPWPVAPSSIFTSNALWGDEVVMEYTASQVEKGARLLYGQHGGLYGVGAFSWAEEHERSIADRYLTWGWSESPKQKFAPVGYFKRQLVRAGRKGKQTDLVLVCYDYPRYTHRLDSEAMVMLSGYLDNCLSFAEALEGGARDELLVRLTPREHGWFQESRWRDRFAMVRIDRGSRSMGQLMLDARLLIYTYNSTGLIEALVSNKPCVMFWDHSVSRLRGCAEPEFTALRSVGILHESPESAARHVSRVWYDVAGWWDSVEVQSAVQMFSNRFCSEPSQASSNIIKVFGAEQ</sequence>
<dbReference type="NCBIfam" id="TIGR04331">
    <property type="entry name" value="o_ant_LIC12162"/>
    <property type="match status" value="1"/>
</dbReference>
<reference evidence="1" key="1">
    <citation type="journal article" date="2010" name="Nature">
        <title>The Dynamic genome of Hydra.</title>
        <authorList>
            <person name="Chapman J.A."/>
            <person name="Kirkness E.F."/>
            <person name="Simakov O."/>
            <person name="Hampson S.E."/>
            <person name="Mitros T."/>
            <person name="Weinmaier T."/>
            <person name="Rattei T."/>
            <person name="Balasubramanian P.G."/>
            <person name="Borman J."/>
            <person name="Busam D."/>
            <person name="Disbennett K."/>
            <person name="Pfannkoch C."/>
            <person name="Sumin N."/>
            <person name="Sutton G."/>
            <person name="Viswanathan L."/>
            <person name="Walenz B."/>
            <person name="Goodstein D.M."/>
            <person name="Hellsten U."/>
            <person name="Kawashima T."/>
            <person name="Prochnik S.E."/>
            <person name="Putnam N.H."/>
            <person name="Shu S."/>
            <person name="Blumberg B."/>
            <person name="Dana C.E."/>
            <person name="Gee L."/>
            <person name="Kibler D.F."/>
            <person name="Law L."/>
            <person name="Lindgens D."/>
            <person name="Martinez D.E."/>
            <person name="Peng J."/>
            <person name="Wigge P.A."/>
            <person name="Bertulat B."/>
            <person name="Guder C."/>
            <person name="Nakamura Y."/>
            <person name="Ozbek S."/>
            <person name="Watanabe H."/>
            <person name="Khalturin K."/>
            <person name="Hemmrich G."/>
            <person name="Franke A."/>
            <person name="Augustin R."/>
            <person name="Fraune S."/>
            <person name="Hayakawa E."/>
            <person name="Hayakawa S."/>
            <person name="Hirose M."/>
            <person name="Hwang J."/>
            <person name="Ikeo K."/>
            <person name="Nishimiya-Fujisawa C."/>
            <person name="Ogura A."/>
            <person name="Takahashi T."/>
            <person name="Steinmetz P.R."/>
            <person name="Zhang X."/>
            <person name="Aufschnaiter R."/>
            <person name="Eder M.K."/>
            <person name="Gorny A.K."/>
            <person name="Salvenmoser W."/>
            <person name="Heimberg A.M."/>
            <person name="Wheeler B.M."/>
            <person name="Peterson K.J."/>
            <person name="Boettger A."/>
            <person name="Tischler P."/>
            <person name="Wolf A."/>
            <person name="Gojobori T."/>
            <person name="Remington K.A."/>
            <person name="Strausberg R.L."/>
            <person name="Venter J."/>
            <person name="Technau U."/>
            <person name="Hobmayer B."/>
            <person name="Bosch T.C."/>
            <person name="Holstein T.W."/>
            <person name="Fujisawa T."/>
            <person name="Bode H.R."/>
            <person name="David C.N."/>
            <person name="Rokhsar D.S."/>
            <person name="Steele R.E."/>
        </authorList>
    </citation>
    <scope>NUCLEOTIDE SEQUENCE</scope>
</reference>
<accession>C9YDK7</accession>
<dbReference type="EMBL" id="FN543106">
    <property type="protein sequence ID" value="CBA31343.1"/>
    <property type="molecule type" value="Genomic_DNA"/>
</dbReference>
<organism evidence="1">
    <name type="scientific">Curvibacter symbiont subsp. Hydra magnipapillata</name>
    <dbReference type="NCBI Taxonomy" id="667019"/>
    <lineage>
        <taxon>Bacteria</taxon>
        <taxon>Pseudomonadati</taxon>
        <taxon>Pseudomonadota</taxon>
        <taxon>Betaproteobacteria</taxon>
        <taxon>Burkholderiales</taxon>
        <taxon>Comamonadaceae</taxon>
        <taxon>Curvibacter</taxon>
    </lineage>
</organism>
<gene>
    <name evidence="1" type="ORF">Csp_F37040</name>
</gene>
<proteinExistence type="predicted"/>
<evidence type="ECO:0008006" key="2">
    <source>
        <dbReference type="Google" id="ProtNLM"/>
    </source>
</evidence>
<dbReference type="AlphaFoldDB" id="C9YDK7"/>
<protein>
    <recommendedName>
        <fullName evidence="2">Transferase</fullName>
    </recommendedName>
</protein>
<evidence type="ECO:0000313" key="1">
    <source>
        <dbReference type="EMBL" id="CBA31343.1"/>
    </source>
</evidence>
<dbReference type="InterPro" id="IPR027603">
    <property type="entry name" value="LIC12162"/>
</dbReference>
<name>C9YDK7_CURXX</name>